<feature type="compositionally biased region" description="Basic and acidic residues" evidence="1">
    <location>
        <begin position="226"/>
        <end position="238"/>
    </location>
</feature>
<feature type="region of interest" description="Disordered" evidence="1">
    <location>
        <begin position="226"/>
        <end position="245"/>
    </location>
</feature>
<reference evidence="3" key="1">
    <citation type="submission" date="2021-12" db="EMBL/GenBank/DDBJ databases">
        <authorList>
            <person name="King R."/>
        </authorList>
    </citation>
    <scope>NUCLEOTIDE SEQUENCE</scope>
</reference>
<dbReference type="EMBL" id="OU963867">
    <property type="protein sequence ID" value="CAH0392223.1"/>
    <property type="molecule type" value="Genomic_DNA"/>
</dbReference>
<evidence type="ECO:0000313" key="3">
    <source>
        <dbReference type="EMBL" id="CAH0392223.1"/>
    </source>
</evidence>
<sequence>MHNDRRQSSETPLWHRMDGSQGGNEIRLLCYTVLHLIYSWNDIIGAKCLHLVNEPNDMEILESHDATPDSHVIQEGKKTSFHVISLLMVLKQLGSELNGIVSLMREVHRRTKMRCVLLDNGVFQSKFEGGDVRFVVAVHYYRGPEPYLDPLEGGLERYVPLLFLNELGFDPFNPYKKNMGNIIDGVYTPRIVTHTFDSREAPSRGVNLLSQLLDKGPVVLVTESDYRNRSRKSQEETRFQGPANPTNFRSLSRRYSGRLCIVEFAISSPEECLPCWGRSAPIRSTRCTPTATLLKCLSLHPGFLKSLCGISPPLINLRLVYVCPPAIRHSFTLGPMCAVGIDGVGVVLSPSSGSIDYAISMRPDYHQAIIDVIKHYGWRHIAYLYDSHDGQSHMFSLILTRHLFTAPLMSLALCRIHFARIACLRENGGQTRALVDNTS</sequence>
<dbReference type="Proteomes" id="UP001152759">
    <property type="component" value="Chromosome 6"/>
</dbReference>
<dbReference type="Gene3D" id="3.40.50.2300">
    <property type="match status" value="2"/>
</dbReference>
<evidence type="ECO:0000259" key="2">
    <source>
        <dbReference type="Pfam" id="PF01094"/>
    </source>
</evidence>
<dbReference type="InterPro" id="IPR001828">
    <property type="entry name" value="ANF_lig-bd_rcpt"/>
</dbReference>
<dbReference type="AlphaFoldDB" id="A0A9P0F4V2"/>
<evidence type="ECO:0000256" key="1">
    <source>
        <dbReference type="SAM" id="MobiDB-lite"/>
    </source>
</evidence>
<organism evidence="3 4">
    <name type="scientific">Bemisia tabaci</name>
    <name type="common">Sweetpotato whitefly</name>
    <name type="synonym">Aleurodes tabaci</name>
    <dbReference type="NCBI Taxonomy" id="7038"/>
    <lineage>
        <taxon>Eukaryota</taxon>
        <taxon>Metazoa</taxon>
        <taxon>Ecdysozoa</taxon>
        <taxon>Arthropoda</taxon>
        <taxon>Hexapoda</taxon>
        <taxon>Insecta</taxon>
        <taxon>Pterygota</taxon>
        <taxon>Neoptera</taxon>
        <taxon>Paraneoptera</taxon>
        <taxon>Hemiptera</taxon>
        <taxon>Sternorrhyncha</taxon>
        <taxon>Aleyrodoidea</taxon>
        <taxon>Aleyrodidae</taxon>
        <taxon>Aleyrodinae</taxon>
        <taxon>Bemisia</taxon>
    </lineage>
</organism>
<evidence type="ECO:0000313" key="4">
    <source>
        <dbReference type="Proteomes" id="UP001152759"/>
    </source>
</evidence>
<proteinExistence type="predicted"/>
<keyword evidence="4" id="KW-1185">Reference proteome</keyword>
<dbReference type="Pfam" id="PF01094">
    <property type="entry name" value="ANF_receptor"/>
    <property type="match status" value="1"/>
</dbReference>
<name>A0A9P0F4V2_BEMTA</name>
<accession>A0A9P0F4V2</accession>
<feature type="domain" description="Receptor ligand binding region" evidence="2">
    <location>
        <begin position="356"/>
        <end position="395"/>
    </location>
</feature>
<protein>
    <recommendedName>
        <fullName evidence="2">Receptor ligand binding region domain-containing protein</fullName>
    </recommendedName>
</protein>
<gene>
    <name evidence="3" type="ORF">BEMITA_LOCUS10766</name>
</gene>